<comment type="caution">
    <text evidence="1">The sequence shown here is derived from an EMBL/GenBank/DDBJ whole genome shotgun (WGS) entry which is preliminary data.</text>
</comment>
<keyword evidence="2" id="KW-1185">Reference proteome</keyword>
<gene>
    <name evidence="1" type="ORF">CROQUDRAFT_101420</name>
</gene>
<organism evidence="1 2">
    <name type="scientific">Cronartium quercuum f. sp. fusiforme G11</name>
    <dbReference type="NCBI Taxonomy" id="708437"/>
    <lineage>
        <taxon>Eukaryota</taxon>
        <taxon>Fungi</taxon>
        <taxon>Dikarya</taxon>
        <taxon>Basidiomycota</taxon>
        <taxon>Pucciniomycotina</taxon>
        <taxon>Pucciniomycetes</taxon>
        <taxon>Pucciniales</taxon>
        <taxon>Coleosporiaceae</taxon>
        <taxon>Cronartium</taxon>
    </lineage>
</organism>
<accession>A0A9P6T5C2</accession>
<dbReference type="AlphaFoldDB" id="A0A9P6T5C2"/>
<proteinExistence type="predicted"/>
<sequence>MLLFPKLEAALDMSLHHQAPPNGHMGDIWDEKLWKTFEKSGPVYTRMSGNLVFGLFFDFFNANGKSARKTVSVRILLLGGIMRRTKIWFKTTSQ</sequence>
<dbReference type="Proteomes" id="UP000886653">
    <property type="component" value="Unassembled WGS sequence"/>
</dbReference>
<protein>
    <submittedName>
        <fullName evidence="1">Uncharacterized protein</fullName>
    </submittedName>
</protein>
<evidence type="ECO:0000313" key="1">
    <source>
        <dbReference type="EMBL" id="KAG0139521.1"/>
    </source>
</evidence>
<name>A0A9P6T5C2_9BASI</name>
<dbReference type="EMBL" id="MU167571">
    <property type="protein sequence ID" value="KAG0139521.1"/>
    <property type="molecule type" value="Genomic_DNA"/>
</dbReference>
<evidence type="ECO:0000313" key="2">
    <source>
        <dbReference type="Proteomes" id="UP000886653"/>
    </source>
</evidence>
<reference evidence="1" key="1">
    <citation type="submission" date="2013-11" db="EMBL/GenBank/DDBJ databases">
        <title>Genome sequence of the fusiform rust pathogen reveals effectors for host alternation and coevolution with pine.</title>
        <authorList>
            <consortium name="DOE Joint Genome Institute"/>
            <person name="Smith K."/>
            <person name="Pendleton A."/>
            <person name="Kubisiak T."/>
            <person name="Anderson C."/>
            <person name="Salamov A."/>
            <person name="Aerts A."/>
            <person name="Riley R."/>
            <person name="Clum A."/>
            <person name="Lindquist E."/>
            <person name="Ence D."/>
            <person name="Campbell M."/>
            <person name="Kronenberg Z."/>
            <person name="Feau N."/>
            <person name="Dhillon B."/>
            <person name="Hamelin R."/>
            <person name="Burleigh J."/>
            <person name="Smith J."/>
            <person name="Yandell M."/>
            <person name="Nelson C."/>
            <person name="Grigoriev I."/>
            <person name="Davis J."/>
        </authorList>
    </citation>
    <scope>NUCLEOTIDE SEQUENCE</scope>
    <source>
        <strain evidence="1">G11</strain>
    </source>
</reference>